<keyword evidence="1" id="KW-0560">Oxidoreductase</keyword>
<dbReference type="AlphaFoldDB" id="A0A9P9IU69"/>
<dbReference type="Pfam" id="PF05141">
    <property type="entry name" value="DIT1_PvcA"/>
    <property type="match status" value="1"/>
</dbReference>
<organism evidence="3 4">
    <name type="scientific">Dactylonectria macrodidyma</name>
    <dbReference type="NCBI Taxonomy" id="307937"/>
    <lineage>
        <taxon>Eukaryota</taxon>
        <taxon>Fungi</taxon>
        <taxon>Dikarya</taxon>
        <taxon>Ascomycota</taxon>
        <taxon>Pezizomycotina</taxon>
        <taxon>Sordariomycetes</taxon>
        <taxon>Hypocreomycetidae</taxon>
        <taxon>Hypocreales</taxon>
        <taxon>Nectriaceae</taxon>
        <taxon>Dactylonectria</taxon>
    </lineage>
</organism>
<feature type="domain" description="TauD/TfdA-like" evidence="2">
    <location>
        <begin position="432"/>
        <end position="592"/>
    </location>
</feature>
<name>A0A9P9IU69_9HYPO</name>
<evidence type="ECO:0000313" key="3">
    <source>
        <dbReference type="EMBL" id="KAH7133562.1"/>
    </source>
</evidence>
<dbReference type="PANTHER" id="PTHR37285">
    <property type="entry name" value="SPORE WALL MATURATION PROTEIN DIT1"/>
    <property type="match status" value="1"/>
</dbReference>
<dbReference type="InterPro" id="IPR007817">
    <property type="entry name" value="Isocyanide_synthase_DIT1"/>
</dbReference>
<dbReference type="Gene3D" id="3.60.130.10">
    <property type="entry name" value="Clavaminate synthase-like"/>
    <property type="match status" value="1"/>
</dbReference>
<gene>
    <name evidence="3" type="ORF">EDB81DRAFT_804586</name>
</gene>
<proteinExistence type="predicted"/>
<accession>A0A9P9IU69</accession>
<protein>
    <submittedName>
        <fullName evidence="3">Pyoverdine/dityrosine biosynthesis protein-domain-containing protein</fullName>
    </submittedName>
</protein>
<dbReference type="GO" id="GO:0016491">
    <property type="term" value="F:oxidoreductase activity"/>
    <property type="evidence" value="ECO:0007669"/>
    <property type="project" value="UniProtKB-KW"/>
</dbReference>
<dbReference type="SUPFAM" id="SSF51197">
    <property type="entry name" value="Clavaminate synthase-like"/>
    <property type="match status" value="1"/>
</dbReference>
<dbReference type="Proteomes" id="UP000738349">
    <property type="component" value="Unassembled WGS sequence"/>
</dbReference>
<dbReference type="InterPro" id="IPR003819">
    <property type="entry name" value="TauD/TfdA-like"/>
</dbReference>
<dbReference type="InterPro" id="IPR042098">
    <property type="entry name" value="TauD-like_sf"/>
</dbReference>
<reference evidence="3" key="1">
    <citation type="journal article" date="2021" name="Nat. Commun.">
        <title>Genetic determinants of endophytism in the Arabidopsis root mycobiome.</title>
        <authorList>
            <person name="Mesny F."/>
            <person name="Miyauchi S."/>
            <person name="Thiergart T."/>
            <person name="Pickel B."/>
            <person name="Atanasova L."/>
            <person name="Karlsson M."/>
            <person name="Huettel B."/>
            <person name="Barry K.W."/>
            <person name="Haridas S."/>
            <person name="Chen C."/>
            <person name="Bauer D."/>
            <person name="Andreopoulos W."/>
            <person name="Pangilinan J."/>
            <person name="LaButti K."/>
            <person name="Riley R."/>
            <person name="Lipzen A."/>
            <person name="Clum A."/>
            <person name="Drula E."/>
            <person name="Henrissat B."/>
            <person name="Kohler A."/>
            <person name="Grigoriev I.V."/>
            <person name="Martin F.M."/>
            <person name="Hacquard S."/>
        </authorList>
    </citation>
    <scope>NUCLEOTIDE SEQUENCE</scope>
    <source>
        <strain evidence="3">MPI-CAGE-AT-0147</strain>
    </source>
</reference>
<comment type="caution">
    <text evidence="3">The sequence shown here is derived from an EMBL/GenBank/DDBJ whole genome shotgun (WGS) entry which is preliminary data.</text>
</comment>
<keyword evidence="4" id="KW-1185">Reference proteome</keyword>
<evidence type="ECO:0000256" key="1">
    <source>
        <dbReference type="ARBA" id="ARBA00023002"/>
    </source>
</evidence>
<dbReference type="OrthoDB" id="429813at2759"/>
<evidence type="ECO:0000259" key="2">
    <source>
        <dbReference type="Pfam" id="PF02668"/>
    </source>
</evidence>
<dbReference type="EMBL" id="JAGMUV010000015">
    <property type="protein sequence ID" value="KAH7133562.1"/>
    <property type="molecule type" value="Genomic_DNA"/>
</dbReference>
<sequence length="595" mass="67269">MVSSPSIESRADESALKFIALTYTHVKSGRPVPLCLPAFPFKSPNSVSKVLGNLPDKAEEFALARLNGLCQSIGDVYTPGAKLTIISDGLVYNDLLGVPDKDVWSYGEALRELAMTKGFKHISFARLRDLVNIELPTEFNEMTYVANASNFRRALLNSFSRPDWTWEEARQSEDVCMAYRGYIKFLQLDLENVYPLKEDRTKSKYKRGIEYIAKQMMARGDAFANAVRTKYVDHIRLSIHPSTGASKLSLNLLPTDTIYTTPWHSTIVFKLDGTTTTGPRAEFEKDETLELVYENGRPSYYREKSDLLSWAEDKGGITCEPIYPAGLTIRPAQGRGALTMDDIDCKKVRALSEINSPIIMRGFVKRPDKEAFIKKSYDFGVPLPWKFGLLLEVKDRGADTRGLNNVLSAEWMPFHYDGLFKTVKKVDEATNEEVLVSTPPQFQFFHTPTPSPSDTGFTLFSSSTLLFKYLPPWLTVEKLSKMTWTVSTSSFNSTTLSGLPLVIQHPTTGAPCIRYHEPWPQSKTAFDATSVTIDDNEDSEMICDAITELLHDRRVAFYHVWEKGDLLVNDNVLMMHTRSDFTAGSDRELWRIHFD</sequence>
<dbReference type="PANTHER" id="PTHR37285:SF5">
    <property type="entry name" value="SPORE WALL MATURATION PROTEIN DIT1"/>
    <property type="match status" value="1"/>
</dbReference>
<evidence type="ECO:0000313" key="4">
    <source>
        <dbReference type="Proteomes" id="UP000738349"/>
    </source>
</evidence>
<dbReference type="Pfam" id="PF02668">
    <property type="entry name" value="TauD"/>
    <property type="match status" value="1"/>
</dbReference>